<gene>
    <name evidence="1" type="ORF">GXW98_07420</name>
</gene>
<organism evidence="1 2">
    <name type="scientific">Bifidobacterium crudilactis</name>
    <dbReference type="NCBI Taxonomy" id="327277"/>
    <lineage>
        <taxon>Bacteria</taxon>
        <taxon>Bacillati</taxon>
        <taxon>Actinomycetota</taxon>
        <taxon>Actinomycetes</taxon>
        <taxon>Bifidobacteriales</taxon>
        <taxon>Bifidobacteriaceae</taxon>
        <taxon>Bifidobacterium</taxon>
    </lineage>
</organism>
<dbReference type="AlphaFoldDB" id="A0A971CZQ3"/>
<evidence type="ECO:0000313" key="2">
    <source>
        <dbReference type="Proteomes" id="UP000767327"/>
    </source>
</evidence>
<reference evidence="1" key="1">
    <citation type="journal article" date="2020" name="Biotechnol. Biofuels">
        <title>New insights from the biogas microbiome by comprehensive genome-resolved metagenomics of nearly 1600 species originating from multiple anaerobic digesters.</title>
        <authorList>
            <person name="Campanaro S."/>
            <person name="Treu L."/>
            <person name="Rodriguez-R L.M."/>
            <person name="Kovalovszki A."/>
            <person name="Ziels R.M."/>
            <person name="Maus I."/>
            <person name="Zhu X."/>
            <person name="Kougias P.G."/>
            <person name="Basile A."/>
            <person name="Luo G."/>
            <person name="Schluter A."/>
            <person name="Konstantinidis K.T."/>
            <person name="Angelidaki I."/>
        </authorList>
    </citation>
    <scope>NUCLEOTIDE SEQUENCE</scope>
    <source>
        <strain evidence="1">AS01afH2WH_6</strain>
    </source>
</reference>
<accession>A0A971CZQ3</accession>
<reference evidence="1" key="2">
    <citation type="submission" date="2020-01" db="EMBL/GenBank/DDBJ databases">
        <authorList>
            <person name="Campanaro S."/>
        </authorList>
    </citation>
    <scope>NUCLEOTIDE SEQUENCE</scope>
    <source>
        <strain evidence="1">AS01afH2WH_6</strain>
    </source>
</reference>
<protein>
    <submittedName>
        <fullName evidence="1">Uncharacterized protein</fullName>
    </submittedName>
</protein>
<proteinExistence type="predicted"/>
<comment type="caution">
    <text evidence="1">The sequence shown here is derived from an EMBL/GenBank/DDBJ whole genome shotgun (WGS) entry which is preliminary data.</text>
</comment>
<sequence>MNNSILQASSASEAHTPFISPSVRACECLHVSQECRVLVARAIADCASICEEVKTTLDAAQHVNWQGTASRRFRDNLSSTTEFVESLLSEAKALKAQTDAGAW</sequence>
<dbReference type="EMBL" id="JAAXZR010000025">
    <property type="protein sequence ID" value="NLT80094.1"/>
    <property type="molecule type" value="Genomic_DNA"/>
</dbReference>
<dbReference type="Proteomes" id="UP000767327">
    <property type="component" value="Unassembled WGS sequence"/>
</dbReference>
<dbReference type="RefSeq" id="WP_273174147.1">
    <property type="nucleotide sequence ID" value="NZ_JAAXZR010000025.1"/>
</dbReference>
<evidence type="ECO:0000313" key="1">
    <source>
        <dbReference type="EMBL" id="NLT80094.1"/>
    </source>
</evidence>
<name>A0A971CZQ3_9BIFI</name>